<comment type="caution">
    <text evidence="1">The sequence shown here is derived from an EMBL/GenBank/DDBJ whole genome shotgun (WGS) entry which is preliminary data.</text>
</comment>
<feature type="non-terminal residue" evidence="1">
    <location>
        <position position="1"/>
    </location>
</feature>
<dbReference type="AlphaFoldDB" id="A0A2K3LCI8"/>
<gene>
    <name evidence="1" type="ORF">L195_g032200</name>
</gene>
<dbReference type="EMBL" id="ASHM01030344">
    <property type="protein sequence ID" value="PNX76255.1"/>
    <property type="molecule type" value="Genomic_DNA"/>
</dbReference>
<organism evidence="1 2">
    <name type="scientific">Trifolium pratense</name>
    <name type="common">Red clover</name>
    <dbReference type="NCBI Taxonomy" id="57577"/>
    <lineage>
        <taxon>Eukaryota</taxon>
        <taxon>Viridiplantae</taxon>
        <taxon>Streptophyta</taxon>
        <taxon>Embryophyta</taxon>
        <taxon>Tracheophyta</taxon>
        <taxon>Spermatophyta</taxon>
        <taxon>Magnoliopsida</taxon>
        <taxon>eudicotyledons</taxon>
        <taxon>Gunneridae</taxon>
        <taxon>Pentapetalae</taxon>
        <taxon>rosids</taxon>
        <taxon>fabids</taxon>
        <taxon>Fabales</taxon>
        <taxon>Fabaceae</taxon>
        <taxon>Papilionoideae</taxon>
        <taxon>50 kb inversion clade</taxon>
        <taxon>NPAAA clade</taxon>
        <taxon>Hologalegina</taxon>
        <taxon>IRL clade</taxon>
        <taxon>Trifolieae</taxon>
        <taxon>Trifolium</taxon>
    </lineage>
</organism>
<reference evidence="1 2" key="2">
    <citation type="journal article" date="2017" name="Front. Plant Sci.">
        <title>Gene Classification and Mining of Molecular Markers Useful in Red Clover (Trifolium pratense) Breeding.</title>
        <authorList>
            <person name="Istvanek J."/>
            <person name="Dluhosova J."/>
            <person name="Dluhos P."/>
            <person name="Patkova L."/>
            <person name="Nedelnik J."/>
            <person name="Repkova J."/>
        </authorList>
    </citation>
    <scope>NUCLEOTIDE SEQUENCE [LARGE SCALE GENOMIC DNA]</scope>
    <source>
        <strain evidence="2">cv. Tatra</strain>
        <tissue evidence="1">Young leaves</tissue>
    </source>
</reference>
<proteinExistence type="predicted"/>
<evidence type="ECO:0000313" key="1">
    <source>
        <dbReference type="EMBL" id="PNX76255.1"/>
    </source>
</evidence>
<protein>
    <submittedName>
        <fullName evidence="1">Uncharacterized protein</fullName>
    </submittedName>
</protein>
<dbReference type="Proteomes" id="UP000236291">
    <property type="component" value="Unassembled WGS sequence"/>
</dbReference>
<evidence type="ECO:0000313" key="2">
    <source>
        <dbReference type="Proteomes" id="UP000236291"/>
    </source>
</evidence>
<name>A0A2K3LCI8_TRIPR</name>
<reference evidence="1 2" key="1">
    <citation type="journal article" date="2014" name="Am. J. Bot.">
        <title>Genome assembly and annotation for red clover (Trifolium pratense; Fabaceae).</title>
        <authorList>
            <person name="Istvanek J."/>
            <person name="Jaros M."/>
            <person name="Krenek A."/>
            <person name="Repkova J."/>
        </authorList>
    </citation>
    <scope>NUCLEOTIDE SEQUENCE [LARGE SCALE GENOMIC DNA]</scope>
    <source>
        <strain evidence="2">cv. Tatra</strain>
        <tissue evidence="1">Young leaves</tissue>
    </source>
</reference>
<accession>A0A2K3LCI8</accession>
<sequence>VISRVDAGGFIRVFDASPFCVAAWSSSWMNLKNLCPLGFGRSDQGRSPQQQFPNFVFQLRHAQLLLRHAQGTGAGPVFCFSASLFKAIPTIPKPA</sequence>